<reference evidence="3" key="1">
    <citation type="journal article" date="2019" name="Int. J. Syst. Evol. Microbiol.">
        <title>The Global Catalogue of Microorganisms (GCM) 10K type strain sequencing project: providing services to taxonomists for standard genome sequencing and annotation.</title>
        <authorList>
            <consortium name="The Broad Institute Genomics Platform"/>
            <consortium name="The Broad Institute Genome Sequencing Center for Infectious Disease"/>
            <person name="Wu L."/>
            <person name="Ma J."/>
        </authorList>
    </citation>
    <scope>NUCLEOTIDE SEQUENCE [LARGE SCALE GENOMIC DNA]</scope>
    <source>
        <strain evidence="3">KCTC 42423</strain>
    </source>
</reference>
<accession>A0ABW5N630</accession>
<dbReference type="Proteomes" id="UP001597459">
    <property type="component" value="Unassembled WGS sequence"/>
</dbReference>
<organism evidence="2 3">
    <name type="scientific">Aquimarina hainanensis</name>
    <dbReference type="NCBI Taxonomy" id="1578017"/>
    <lineage>
        <taxon>Bacteria</taxon>
        <taxon>Pseudomonadati</taxon>
        <taxon>Bacteroidota</taxon>
        <taxon>Flavobacteriia</taxon>
        <taxon>Flavobacteriales</taxon>
        <taxon>Flavobacteriaceae</taxon>
        <taxon>Aquimarina</taxon>
    </lineage>
</organism>
<dbReference type="Pfam" id="PF00561">
    <property type="entry name" value="Abhydrolase_1"/>
    <property type="match status" value="1"/>
</dbReference>
<dbReference type="RefSeq" id="WP_378257250.1">
    <property type="nucleotide sequence ID" value="NZ_JBHSJV010000001.1"/>
</dbReference>
<proteinExistence type="predicted"/>
<gene>
    <name evidence="2" type="ORF">ACFSTE_07615</name>
</gene>
<evidence type="ECO:0000259" key="1">
    <source>
        <dbReference type="Pfam" id="PF00561"/>
    </source>
</evidence>
<dbReference type="InterPro" id="IPR000073">
    <property type="entry name" value="AB_hydrolase_1"/>
</dbReference>
<dbReference type="InterPro" id="IPR029058">
    <property type="entry name" value="AB_hydrolase_fold"/>
</dbReference>
<keyword evidence="2" id="KW-0378">Hydrolase</keyword>
<evidence type="ECO:0000313" key="2">
    <source>
        <dbReference type="EMBL" id="MFD2590698.1"/>
    </source>
</evidence>
<dbReference type="SUPFAM" id="SSF53474">
    <property type="entry name" value="alpha/beta-Hydrolases"/>
    <property type="match status" value="1"/>
</dbReference>
<keyword evidence="3" id="KW-1185">Reference proteome</keyword>
<sequence>MGNTIKKEIKIGENILEYKEVGQGIPMLFIHGAFSSGNTWRKVIPALASHFRCIIPEWSLGGHKIPVTNNMNLDPEGVADIISAVLEALSINKTILIANDTGGAYAQVFAAQCPQKVIALVLSNCEGFEVFPPKKFASLKTMVKVPGYMWIMAKLFSYKPSLKWDMAFGLLSHQLTKEELYEYYVKNFSENKHIRENFKQLALGWDPKYTLNAAEKLKDFKKPVLLLWGMDDTVLFPVELGKRIASIFPNATFIAVDKAMTYVQEDDPDTFIEGILSFTKEHQLERISEVL</sequence>
<dbReference type="EMBL" id="JBHULX010000004">
    <property type="protein sequence ID" value="MFD2590698.1"/>
    <property type="molecule type" value="Genomic_DNA"/>
</dbReference>
<dbReference type="InterPro" id="IPR050266">
    <property type="entry name" value="AB_hydrolase_sf"/>
</dbReference>
<dbReference type="PANTHER" id="PTHR43798">
    <property type="entry name" value="MONOACYLGLYCEROL LIPASE"/>
    <property type="match status" value="1"/>
</dbReference>
<evidence type="ECO:0000313" key="3">
    <source>
        <dbReference type="Proteomes" id="UP001597459"/>
    </source>
</evidence>
<feature type="domain" description="AB hydrolase-1" evidence="1">
    <location>
        <begin position="26"/>
        <end position="268"/>
    </location>
</feature>
<protein>
    <submittedName>
        <fullName evidence="2">Alpha/beta fold hydrolase</fullName>
    </submittedName>
</protein>
<dbReference type="Gene3D" id="3.40.50.1820">
    <property type="entry name" value="alpha/beta hydrolase"/>
    <property type="match status" value="1"/>
</dbReference>
<comment type="caution">
    <text evidence="2">The sequence shown here is derived from an EMBL/GenBank/DDBJ whole genome shotgun (WGS) entry which is preliminary data.</text>
</comment>
<dbReference type="GO" id="GO:0016787">
    <property type="term" value="F:hydrolase activity"/>
    <property type="evidence" value="ECO:0007669"/>
    <property type="project" value="UniProtKB-KW"/>
</dbReference>
<name>A0ABW5N630_9FLAO</name>